<dbReference type="InterPro" id="IPR046578">
    <property type="entry name" value="DUF6638"/>
</dbReference>
<dbReference type="AlphaFoldDB" id="A0A9X1QWU1"/>
<evidence type="ECO:0000313" key="2">
    <source>
        <dbReference type="Proteomes" id="UP001139461"/>
    </source>
</evidence>
<comment type="caution">
    <text evidence="1">The sequence shown here is derived from an EMBL/GenBank/DDBJ whole genome shotgun (WGS) entry which is preliminary data.</text>
</comment>
<protein>
    <submittedName>
        <fullName evidence="1">Uncharacterized protein</fullName>
    </submittedName>
</protein>
<accession>A0A9X1QWU1</accession>
<dbReference type="Proteomes" id="UP001139461">
    <property type="component" value="Unassembled WGS sequence"/>
</dbReference>
<organism evidence="1 2">
    <name type="scientific">Aequorivita vitellina</name>
    <dbReference type="NCBI Taxonomy" id="2874475"/>
    <lineage>
        <taxon>Bacteria</taxon>
        <taxon>Pseudomonadati</taxon>
        <taxon>Bacteroidota</taxon>
        <taxon>Flavobacteriia</taxon>
        <taxon>Flavobacteriales</taxon>
        <taxon>Flavobacteriaceae</taxon>
        <taxon>Aequorivita</taxon>
    </lineage>
</organism>
<sequence>MDKLKQAGLFGDGLVKINGSLVKRYNGCLALLGVSASKLSTFSIDANGWSPEIAEEKDNNFYLNIGEANANAIIISPQQEGKPVFMPYHSFDRNLMDAVFAAYRKQIKDITKDSAIVVQLDQNIDAYYEAFDLLNYNKIAISFQLLGDLQEKQKEQNDLIKLFEEGNNFINREIHQKLIDSANKYGDLRHRKLKLTDLSLAITSFYTKAFGGVFVLRDFIKPILVFESKETFNQAIKNTTYDVLLFHIEHEELLATLKRDIITEINYLKAAKTARYERIKKHLFSTYLSKTAHSICDILNSKLLFKKYLNELPVAAQKQIMCVEIYNQKKAVENNLVPENMIEPFYIKALQEPHSSLQPENQEIIWQLLTKVMPADPVHLYWYDKEKFYKQFALWDDSYKDWAIDCILEELKNETP</sequence>
<proteinExistence type="predicted"/>
<keyword evidence="2" id="KW-1185">Reference proteome</keyword>
<gene>
    <name evidence="1" type="ORF">K8089_07290</name>
</gene>
<reference evidence="1" key="1">
    <citation type="submission" date="2021-09" db="EMBL/GenBank/DDBJ databases">
        <title>Genome of Aequorivita sp. strain F47161.</title>
        <authorList>
            <person name="Wang Y."/>
        </authorList>
    </citation>
    <scope>NUCLEOTIDE SEQUENCE</scope>
    <source>
        <strain evidence="1">F47161</strain>
    </source>
</reference>
<dbReference type="RefSeq" id="WP_237602612.1">
    <property type="nucleotide sequence ID" value="NZ_JAIRBA010000011.1"/>
</dbReference>
<name>A0A9X1QWU1_9FLAO</name>
<dbReference type="Pfam" id="PF20343">
    <property type="entry name" value="DUF6638"/>
    <property type="match status" value="1"/>
</dbReference>
<evidence type="ECO:0000313" key="1">
    <source>
        <dbReference type="EMBL" id="MCG2418822.1"/>
    </source>
</evidence>
<dbReference type="EMBL" id="JAIRBA010000011">
    <property type="protein sequence ID" value="MCG2418822.1"/>
    <property type="molecule type" value="Genomic_DNA"/>
</dbReference>